<keyword evidence="1" id="KW-0436">Ligase</keyword>
<evidence type="ECO:0000313" key="1">
    <source>
        <dbReference type="EMBL" id="TVP41766.1"/>
    </source>
</evidence>
<dbReference type="EC" id="6.3.5.-" evidence="1"/>
<reference evidence="1 2" key="1">
    <citation type="journal article" date="2019" name="Front. Microbiol.">
        <title>Ammonia Oxidation by the Arctic Terrestrial Thaumarchaeote Candidatus Nitrosocosmicus arcticus Is Stimulated by Increasing Temperatures.</title>
        <authorList>
            <person name="Alves R.J.E."/>
            <person name="Kerou M."/>
            <person name="Zappe A."/>
            <person name="Bittner R."/>
            <person name="Abby S.S."/>
            <person name="Schmidt H.A."/>
            <person name="Pfeifer K."/>
            <person name="Schleper C."/>
        </authorList>
    </citation>
    <scope>NUCLEOTIDE SEQUENCE [LARGE SCALE GENOMIC DNA]</scope>
    <source>
        <strain evidence="1 2">Kfb</strain>
    </source>
</reference>
<dbReference type="SUPFAM" id="SSF141000">
    <property type="entry name" value="Glu-tRNAGln amidotransferase C subunit"/>
    <property type="match status" value="1"/>
</dbReference>
<keyword evidence="2" id="KW-1185">Reference proteome</keyword>
<dbReference type="OrthoDB" id="11990at2157"/>
<gene>
    <name evidence="1" type="ORF">NARC_10172</name>
</gene>
<dbReference type="InterPro" id="IPR036113">
    <property type="entry name" value="Asp/Glu-ADT_sf_sub_c"/>
</dbReference>
<organism evidence="1 2">
    <name type="scientific">Candidatus Nitrosocosmicus arcticus</name>
    <dbReference type="NCBI Taxonomy" id="2035267"/>
    <lineage>
        <taxon>Archaea</taxon>
        <taxon>Nitrososphaerota</taxon>
        <taxon>Nitrososphaeria</taxon>
        <taxon>Nitrososphaerales</taxon>
        <taxon>Nitrososphaeraceae</taxon>
        <taxon>Candidatus Nitrosocosmicus</taxon>
    </lineage>
</organism>
<dbReference type="AlphaFoldDB" id="A0A557SYU0"/>
<keyword evidence="1" id="KW-0808">Transferase</keyword>
<dbReference type="Gene3D" id="1.10.20.60">
    <property type="entry name" value="Glu-tRNAGln amidotransferase C subunit, N-terminal domain"/>
    <property type="match status" value="1"/>
</dbReference>
<proteinExistence type="predicted"/>
<dbReference type="GO" id="GO:0016874">
    <property type="term" value="F:ligase activity"/>
    <property type="evidence" value="ECO:0007669"/>
    <property type="project" value="UniProtKB-KW"/>
</dbReference>
<dbReference type="GO" id="GO:0016740">
    <property type="term" value="F:transferase activity"/>
    <property type="evidence" value="ECO:0007669"/>
    <property type="project" value="UniProtKB-KW"/>
</dbReference>
<name>A0A557SYU0_9ARCH</name>
<dbReference type="RefSeq" id="WP_144728343.1">
    <property type="nucleotide sequence ID" value="NZ_ML675578.1"/>
</dbReference>
<dbReference type="EMBL" id="VOAH01000001">
    <property type="protein sequence ID" value="TVP41766.1"/>
    <property type="molecule type" value="Genomic_DNA"/>
</dbReference>
<dbReference type="GO" id="GO:0006450">
    <property type="term" value="P:regulation of translational fidelity"/>
    <property type="evidence" value="ECO:0007669"/>
    <property type="project" value="InterPro"/>
</dbReference>
<protein>
    <submittedName>
        <fullName evidence="1">Putative Aspartyl/glutamyl-tRNA(Asn/Gln) amidotransferase subunit C</fullName>
        <ecNumber evidence="1">6.3.5.-</ecNumber>
    </submittedName>
</protein>
<sequence>MAVGIDIKKLCDLAKLEIPEQNIPEISAKVKEVLLMFDQLDEFITEGVEIISTEDLKFERAFENLRDDIPRPNLEFSGKTQPKIKLKNIKDGFVLGPRI</sequence>
<accession>A0A557SYU0</accession>
<dbReference type="Proteomes" id="UP000315289">
    <property type="component" value="Unassembled WGS sequence"/>
</dbReference>
<evidence type="ECO:0000313" key="2">
    <source>
        <dbReference type="Proteomes" id="UP000315289"/>
    </source>
</evidence>
<comment type="caution">
    <text evidence="1">The sequence shown here is derived from an EMBL/GenBank/DDBJ whole genome shotgun (WGS) entry which is preliminary data.</text>
</comment>